<sequence length="38" mass="4366">MQLTEVKLLCNLLFTLKIVCLQLLPSQITIREDDHGLL</sequence>
<dbReference type="KEGG" id="swp:swp_4705"/>
<name>B8CTU7_SHEPW</name>
<gene>
    <name evidence="1" type="ordered locus">swp_4705</name>
</gene>
<dbReference type="HOGENOM" id="CLU_3332931_0_0_6"/>
<evidence type="ECO:0000313" key="1">
    <source>
        <dbReference type="EMBL" id="ACJ31341.1"/>
    </source>
</evidence>
<dbReference type="Proteomes" id="UP000000753">
    <property type="component" value="Chromosome"/>
</dbReference>
<dbReference type="STRING" id="225849.swp_4705"/>
<accession>B8CTU7</accession>
<organism evidence="1 2">
    <name type="scientific">Shewanella piezotolerans (strain WP3 / JCM 13877)</name>
    <dbReference type="NCBI Taxonomy" id="225849"/>
    <lineage>
        <taxon>Bacteria</taxon>
        <taxon>Pseudomonadati</taxon>
        <taxon>Pseudomonadota</taxon>
        <taxon>Gammaproteobacteria</taxon>
        <taxon>Alteromonadales</taxon>
        <taxon>Shewanellaceae</taxon>
        <taxon>Shewanella</taxon>
    </lineage>
</organism>
<dbReference type="EMBL" id="CP000472">
    <property type="protein sequence ID" value="ACJ31341.1"/>
    <property type="molecule type" value="Genomic_DNA"/>
</dbReference>
<dbReference type="AlphaFoldDB" id="B8CTU7"/>
<proteinExistence type="predicted"/>
<protein>
    <submittedName>
        <fullName evidence="1">Uncharacterized protein</fullName>
    </submittedName>
</protein>
<evidence type="ECO:0000313" key="2">
    <source>
        <dbReference type="Proteomes" id="UP000000753"/>
    </source>
</evidence>
<reference evidence="1 2" key="1">
    <citation type="journal article" date="2008" name="PLoS ONE">
        <title>Environmental adaptation: genomic analysis of the piezotolerant and psychrotolerant deep-sea iron reducing bacterium Shewanella piezotolerans WP3.</title>
        <authorList>
            <person name="Wang F."/>
            <person name="Wang J."/>
            <person name="Jian H."/>
            <person name="Zhang B."/>
            <person name="Li S."/>
            <person name="Wang F."/>
            <person name="Zeng X."/>
            <person name="Gao L."/>
            <person name="Bartlett D.H."/>
            <person name="Yu J."/>
            <person name="Hu S."/>
            <person name="Xiao X."/>
        </authorList>
    </citation>
    <scope>NUCLEOTIDE SEQUENCE [LARGE SCALE GENOMIC DNA]</scope>
    <source>
        <strain evidence="2">WP3 / JCM 13877</strain>
    </source>
</reference>
<keyword evidence="2" id="KW-1185">Reference proteome</keyword>